<protein>
    <submittedName>
        <fullName evidence="2">Uncharacterized protein</fullName>
    </submittedName>
</protein>
<evidence type="ECO:0000256" key="1">
    <source>
        <dbReference type="SAM" id="MobiDB-lite"/>
    </source>
</evidence>
<organism evidence="2">
    <name type="scientific">Clostridium innocuum</name>
    <dbReference type="NCBI Taxonomy" id="1522"/>
    <lineage>
        <taxon>Bacteria</taxon>
        <taxon>Bacillati</taxon>
        <taxon>Bacillota</taxon>
        <taxon>Clostridia</taxon>
        <taxon>Eubacteriales</taxon>
        <taxon>Clostridiaceae</taxon>
        <taxon>Clostridium</taxon>
    </lineage>
</organism>
<dbReference type="AlphaFoldDB" id="A0A6N2V102"/>
<reference evidence="2" key="1">
    <citation type="submission" date="2019-11" db="EMBL/GenBank/DDBJ databases">
        <authorList>
            <person name="Feng L."/>
        </authorList>
    </citation>
    <scope>NUCLEOTIDE SEQUENCE</scope>
    <source>
        <strain evidence="2">CinnocuumLFYP12</strain>
    </source>
</reference>
<feature type="region of interest" description="Disordered" evidence="1">
    <location>
        <begin position="39"/>
        <end position="64"/>
    </location>
</feature>
<evidence type="ECO:0000313" key="2">
    <source>
        <dbReference type="EMBL" id="VYT23153.1"/>
    </source>
</evidence>
<dbReference type="RefSeq" id="WP_002607932.1">
    <property type="nucleotide sequence ID" value="NZ_BAAACC010000030.1"/>
</dbReference>
<name>A0A6N2V102_CLOIN</name>
<proteinExistence type="predicted"/>
<gene>
    <name evidence="2" type="ORF">CILFYP12_02046</name>
</gene>
<sequence length="228" mass="24101">MHYDDYACMDNCCAEQAPSCSSAESCCCEGPQGPRGYRGATGPTGATGSSGATGATGPTRPAGSSETVCCDCKEQIRNILQQIITLYPNQDLFITLESGVAAVGRAGALLLGPNGRTGVFEVINSQNTSQYLSICSIDTIQINDAVYNDAIVYLPEPVPALTDCCADCDAVIRSLLPVGRENVYITTNTQTPSIGTVIRNEYGMIVLANQTNRNITFVSSCSIDLFIL</sequence>
<dbReference type="EMBL" id="CACRTE010000029">
    <property type="protein sequence ID" value="VYT23153.1"/>
    <property type="molecule type" value="Genomic_DNA"/>
</dbReference>
<dbReference type="GeneID" id="76259367"/>
<accession>A0A6N2V102</accession>